<dbReference type="Gene3D" id="3.90.70.10">
    <property type="entry name" value="Cysteine proteinases"/>
    <property type="match status" value="1"/>
</dbReference>
<dbReference type="Pfam" id="PF00443">
    <property type="entry name" value="UCH"/>
    <property type="match status" value="1"/>
</dbReference>
<dbReference type="PROSITE" id="PS50235">
    <property type="entry name" value="USP_3"/>
    <property type="match status" value="1"/>
</dbReference>
<evidence type="ECO:0000256" key="8">
    <source>
        <dbReference type="SAM" id="MobiDB-lite"/>
    </source>
</evidence>
<dbReference type="GO" id="GO:0016579">
    <property type="term" value="P:protein deubiquitination"/>
    <property type="evidence" value="ECO:0007669"/>
    <property type="project" value="InterPro"/>
</dbReference>
<organism evidence="10 11">
    <name type="scientific">Ichthyophthirius multifiliis</name>
    <name type="common">White spot disease agent</name>
    <name type="synonym">Ich</name>
    <dbReference type="NCBI Taxonomy" id="5932"/>
    <lineage>
        <taxon>Eukaryota</taxon>
        <taxon>Sar</taxon>
        <taxon>Alveolata</taxon>
        <taxon>Ciliophora</taxon>
        <taxon>Intramacronucleata</taxon>
        <taxon>Oligohymenophorea</taxon>
        <taxon>Hymenostomatida</taxon>
        <taxon>Ophryoglenina</taxon>
        <taxon>Ichthyophthirius</taxon>
    </lineage>
</organism>
<keyword evidence="4" id="KW-0645">Protease</keyword>
<dbReference type="InterPro" id="IPR028889">
    <property type="entry name" value="USP"/>
</dbReference>
<evidence type="ECO:0000256" key="3">
    <source>
        <dbReference type="ARBA" id="ARBA00012759"/>
    </source>
</evidence>
<dbReference type="EMBL" id="GL983107">
    <property type="protein sequence ID" value="EGR34476.1"/>
    <property type="molecule type" value="Genomic_DNA"/>
</dbReference>
<evidence type="ECO:0000313" key="11">
    <source>
        <dbReference type="Proteomes" id="UP000008983"/>
    </source>
</evidence>
<dbReference type="eggNOG" id="KOG1865">
    <property type="taxonomic scope" value="Eukaryota"/>
</dbReference>
<dbReference type="OrthoDB" id="420187at2759"/>
<comment type="catalytic activity">
    <reaction evidence="1">
        <text>Thiol-dependent hydrolysis of ester, thioester, amide, peptide and isopeptide bonds formed by the C-terminal Gly of ubiquitin (a 76-residue protein attached to proteins as an intracellular targeting signal).</text>
        <dbReference type="EC" id="3.4.19.12"/>
    </reaction>
</comment>
<feature type="domain" description="USP" evidence="9">
    <location>
        <begin position="25"/>
        <end position="318"/>
    </location>
</feature>
<dbReference type="GO" id="GO:0005829">
    <property type="term" value="C:cytosol"/>
    <property type="evidence" value="ECO:0007669"/>
    <property type="project" value="TreeGrafter"/>
</dbReference>
<name>G0QJX5_ICHMU</name>
<gene>
    <name evidence="10" type="ORF">IMG5_010250</name>
</gene>
<evidence type="ECO:0000256" key="4">
    <source>
        <dbReference type="ARBA" id="ARBA00022670"/>
    </source>
</evidence>
<dbReference type="PANTHER" id="PTHR24006">
    <property type="entry name" value="UBIQUITIN CARBOXYL-TERMINAL HYDROLASE"/>
    <property type="match status" value="1"/>
</dbReference>
<sequence length="347" mass="41017">MNNQIKFESISHLNNYWENLYKIGPGLRNLGNTCFMNSVLQCITHTPLLVNYLLSNLHACQKKQCIICVVQKHVKQCFSNNSNNIIAPSEIINNMKYINKNFRLGKQHDSHEFLRFLLEAMQKSYFIDIKKQKILEEQTPIFNIFGGKLISQIQCFSCKQISQNIETFYDLLLECKQNIDQSFESFFKKEILSGNNKYRCSFCKNLVDCSKGYVIQKFPNILTIQLKRFNNFMMKVNKHTQFAPTINLKKYSTNQKDQIYDLYGILIHVGHDLNYGHYYCYTKSPNKQWYCMNDSSVNQVSFQEVQNEKAFLLFYSKREEKKKKEEINNPEEESVTQQISKQQEKFN</sequence>
<dbReference type="OMA" id="ECTDHYD"/>
<reference evidence="10 11" key="1">
    <citation type="submission" date="2011-07" db="EMBL/GenBank/DDBJ databases">
        <authorList>
            <person name="Coyne R."/>
            <person name="Brami D."/>
            <person name="Johnson J."/>
            <person name="Hostetler J."/>
            <person name="Hannick L."/>
            <person name="Clark T."/>
            <person name="Cassidy-Hanley D."/>
            <person name="Inman J."/>
        </authorList>
    </citation>
    <scope>NUCLEOTIDE SEQUENCE [LARGE SCALE GENOMIC DNA]</scope>
    <source>
        <strain evidence="10 11">G5</strain>
    </source>
</reference>
<keyword evidence="11" id="KW-1185">Reference proteome</keyword>
<keyword evidence="6" id="KW-0378">Hydrolase</keyword>
<protein>
    <recommendedName>
        <fullName evidence="3">ubiquitinyl hydrolase 1</fullName>
        <ecNumber evidence="3">3.4.19.12</ecNumber>
    </recommendedName>
</protein>
<dbReference type="PROSITE" id="PS00972">
    <property type="entry name" value="USP_1"/>
    <property type="match status" value="1"/>
</dbReference>
<dbReference type="FunFam" id="3.90.70.10:FF:000119">
    <property type="entry name" value="Ubiquitin specific peptidase 36"/>
    <property type="match status" value="1"/>
</dbReference>
<dbReference type="InterPro" id="IPR038765">
    <property type="entry name" value="Papain-like_cys_pep_sf"/>
</dbReference>
<dbReference type="SUPFAM" id="SSF54001">
    <property type="entry name" value="Cysteine proteinases"/>
    <property type="match status" value="1"/>
</dbReference>
<proteinExistence type="inferred from homology"/>
<dbReference type="RefSeq" id="XP_004039780.1">
    <property type="nucleotide sequence ID" value="XM_004039732.1"/>
</dbReference>
<dbReference type="InterPro" id="IPR018200">
    <property type="entry name" value="USP_CS"/>
</dbReference>
<evidence type="ECO:0000259" key="9">
    <source>
        <dbReference type="PROSITE" id="PS50235"/>
    </source>
</evidence>
<dbReference type="EC" id="3.4.19.12" evidence="3"/>
<dbReference type="GeneID" id="14910670"/>
<keyword evidence="5" id="KW-0833">Ubl conjugation pathway</keyword>
<dbReference type="AlphaFoldDB" id="G0QJX5"/>
<dbReference type="Proteomes" id="UP000008983">
    <property type="component" value="Unassembled WGS sequence"/>
</dbReference>
<evidence type="ECO:0000256" key="1">
    <source>
        <dbReference type="ARBA" id="ARBA00000707"/>
    </source>
</evidence>
<dbReference type="GO" id="GO:0005634">
    <property type="term" value="C:nucleus"/>
    <property type="evidence" value="ECO:0007669"/>
    <property type="project" value="TreeGrafter"/>
</dbReference>
<feature type="region of interest" description="Disordered" evidence="8">
    <location>
        <begin position="321"/>
        <end position="347"/>
    </location>
</feature>
<keyword evidence="7" id="KW-0788">Thiol protease</keyword>
<evidence type="ECO:0000256" key="5">
    <source>
        <dbReference type="ARBA" id="ARBA00022786"/>
    </source>
</evidence>
<evidence type="ECO:0000256" key="6">
    <source>
        <dbReference type="ARBA" id="ARBA00022801"/>
    </source>
</evidence>
<evidence type="ECO:0000313" key="10">
    <source>
        <dbReference type="EMBL" id="EGR34476.1"/>
    </source>
</evidence>
<evidence type="ECO:0000256" key="2">
    <source>
        <dbReference type="ARBA" id="ARBA00009085"/>
    </source>
</evidence>
<dbReference type="InterPro" id="IPR050164">
    <property type="entry name" value="Peptidase_C19"/>
</dbReference>
<dbReference type="InParanoid" id="G0QJX5"/>
<dbReference type="PROSITE" id="PS00973">
    <property type="entry name" value="USP_2"/>
    <property type="match status" value="1"/>
</dbReference>
<dbReference type="InterPro" id="IPR001394">
    <property type="entry name" value="Peptidase_C19_UCH"/>
</dbReference>
<evidence type="ECO:0000256" key="7">
    <source>
        <dbReference type="ARBA" id="ARBA00022807"/>
    </source>
</evidence>
<dbReference type="GO" id="GO:0004843">
    <property type="term" value="F:cysteine-type deubiquitinase activity"/>
    <property type="evidence" value="ECO:0007669"/>
    <property type="project" value="UniProtKB-EC"/>
</dbReference>
<dbReference type="GO" id="GO:0006508">
    <property type="term" value="P:proteolysis"/>
    <property type="evidence" value="ECO:0007669"/>
    <property type="project" value="UniProtKB-KW"/>
</dbReference>
<comment type="similarity">
    <text evidence="2">Belongs to the peptidase C19 family.</text>
</comment>
<dbReference type="STRING" id="857967.G0QJX5"/>
<dbReference type="PANTHER" id="PTHR24006:SF758">
    <property type="entry name" value="UBIQUITIN CARBOXYL-TERMINAL HYDROLASE 36"/>
    <property type="match status" value="1"/>
</dbReference>
<accession>G0QJX5</accession>